<dbReference type="HOGENOM" id="CLU_865125_0_0_7"/>
<dbReference type="RefSeq" id="WP_015469877.1">
    <property type="nucleotide sequence ID" value="NC_020813.1"/>
</dbReference>
<keyword evidence="2" id="KW-1185">Reference proteome</keyword>
<evidence type="ECO:0000313" key="1">
    <source>
        <dbReference type="EMBL" id="AGH95387.1"/>
    </source>
</evidence>
<dbReference type="STRING" id="1184267.A11Q_1171"/>
<dbReference type="eggNOG" id="ENOG50342EW">
    <property type="taxonomic scope" value="Bacteria"/>
</dbReference>
<dbReference type="KEGG" id="bex:A11Q_1171"/>
<name>M4V7L2_9BACT</name>
<dbReference type="PATRIC" id="fig|1184267.3.peg.1186"/>
<organism evidence="1 2">
    <name type="scientific">Pseudobdellovibrio exovorus JSS</name>
    <dbReference type="NCBI Taxonomy" id="1184267"/>
    <lineage>
        <taxon>Bacteria</taxon>
        <taxon>Pseudomonadati</taxon>
        <taxon>Bdellovibrionota</taxon>
        <taxon>Bdellovibrionia</taxon>
        <taxon>Bdellovibrionales</taxon>
        <taxon>Pseudobdellovibrionaceae</taxon>
        <taxon>Pseudobdellovibrio</taxon>
    </lineage>
</organism>
<dbReference type="AlphaFoldDB" id="M4V7L2"/>
<gene>
    <name evidence="1" type="ORF">A11Q_1171</name>
</gene>
<dbReference type="Proteomes" id="UP000012040">
    <property type="component" value="Chromosome"/>
</dbReference>
<reference evidence="1 2" key="1">
    <citation type="journal article" date="2013" name="ISME J.">
        <title>By their genes ye shall know them: genomic signatures of predatory bacteria.</title>
        <authorList>
            <person name="Pasternak Z."/>
            <person name="Pietrokovski S."/>
            <person name="Rotem O."/>
            <person name="Gophna U."/>
            <person name="Lurie-Weinberger M.N."/>
            <person name="Jurkevitch E."/>
        </authorList>
    </citation>
    <scope>NUCLEOTIDE SEQUENCE [LARGE SCALE GENOMIC DNA]</scope>
    <source>
        <strain evidence="1 2">JSS</strain>
    </source>
</reference>
<accession>M4V7L2</accession>
<evidence type="ECO:0000313" key="2">
    <source>
        <dbReference type="Proteomes" id="UP000012040"/>
    </source>
</evidence>
<proteinExistence type="predicted"/>
<sequence>MIENTFNLAEEVDSCIAENRTENEPKIIEKIINKIEASKNKTFKSESNNVSVSVAGDYLHGHRSQCKFHYWPEGKIRQKELCDLMVVSCLVENDKLLSLKASFVQAKKGDKKTRSYKIDPVQLYLLKDFPEITPVGRANLGTIPIKFQNSSHTLGSYLLFTPTLEFIWTTAKIISLQMSSSKNLKASALNPYFANSLQSFFWHPYWARYNLTTARHLKNQFDIELYKDQLKDSCELALSSSRDFFNYLINHRLGQEIEHTVPDAKIIRLIIDKSKGLKELKTVLQKSGFGGVPNENSSDENILGDGIGIIASITTIGAKNE</sequence>
<dbReference type="EMBL" id="CP003537">
    <property type="protein sequence ID" value="AGH95387.1"/>
    <property type="molecule type" value="Genomic_DNA"/>
</dbReference>
<protein>
    <submittedName>
        <fullName evidence="1">Uncharacterized protein</fullName>
    </submittedName>
</protein>